<gene>
    <name evidence="1" type="ORF">HYDPIDRAFT_190588</name>
</gene>
<proteinExistence type="predicted"/>
<dbReference type="HOGENOM" id="CLU_027732_1_0_1"/>
<dbReference type="EMBL" id="KN839892">
    <property type="protein sequence ID" value="KIJ59290.1"/>
    <property type="molecule type" value="Genomic_DNA"/>
</dbReference>
<dbReference type="Proteomes" id="UP000053820">
    <property type="component" value="Unassembled WGS sequence"/>
</dbReference>
<dbReference type="Gene3D" id="1.20.1280.50">
    <property type="match status" value="1"/>
</dbReference>
<sequence>MNGTNSTTVGRVAPASIQHLSNEILLRIFRHLYFENRLPRYWVYGTTEWKDEELDWEDCDLSSPTVFPYAPALVCSRWSRVLSEHPLFWTRVVIAIDDDERHRKMVSESLSWSKDRLIEIEVVRRSYSHNKDHAGETAMVNQIMPCIVQHLHRCQSICFKLIYTSSFPDLRKWFRGDASSLNSLELKSDIEDQTIVDRPSLSGSKDRFRFATPKLRNLQIDGTNFHRACIIRSTWIANAYDLSHITIDAPIPSSSPQKVCLRTTLKVLSELPHLSSLVVRGLTFTAPRLNGNSQFTLAARHVVLEGLGGNAVAHFIHALDYPRDICITRCSLAQVSFFPCRAVTLEDIDEEWELWPPLANSTITELTLTLCPGFNDEILDSLTWVGPKGTEVYMRDL</sequence>
<protein>
    <recommendedName>
        <fullName evidence="3">F-box domain-containing protein</fullName>
    </recommendedName>
</protein>
<organism evidence="1 2">
    <name type="scientific">Hydnomerulius pinastri MD-312</name>
    <dbReference type="NCBI Taxonomy" id="994086"/>
    <lineage>
        <taxon>Eukaryota</taxon>
        <taxon>Fungi</taxon>
        <taxon>Dikarya</taxon>
        <taxon>Basidiomycota</taxon>
        <taxon>Agaricomycotina</taxon>
        <taxon>Agaricomycetes</taxon>
        <taxon>Agaricomycetidae</taxon>
        <taxon>Boletales</taxon>
        <taxon>Boletales incertae sedis</taxon>
        <taxon>Leucogyrophana</taxon>
    </lineage>
</organism>
<dbReference type="AlphaFoldDB" id="A0A0C9VNR2"/>
<reference evidence="1 2" key="1">
    <citation type="submission" date="2014-04" db="EMBL/GenBank/DDBJ databases">
        <title>Evolutionary Origins and Diversification of the Mycorrhizal Mutualists.</title>
        <authorList>
            <consortium name="DOE Joint Genome Institute"/>
            <consortium name="Mycorrhizal Genomics Consortium"/>
            <person name="Kohler A."/>
            <person name="Kuo A."/>
            <person name="Nagy L.G."/>
            <person name="Floudas D."/>
            <person name="Copeland A."/>
            <person name="Barry K.W."/>
            <person name="Cichocki N."/>
            <person name="Veneault-Fourrey C."/>
            <person name="LaButti K."/>
            <person name="Lindquist E.A."/>
            <person name="Lipzen A."/>
            <person name="Lundell T."/>
            <person name="Morin E."/>
            <person name="Murat C."/>
            <person name="Riley R."/>
            <person name="Ohm R."/>
            <person name="Sun H."/>
            <person name="Tunlid A."/>
            <person name="Henrissat B."/>
            <person name="Grigoriev I.V."/>
            <person name="Hibbett D.S."/>
            <person name="Martin F."/>
        </authorList>
    </citation>
    <scope>NUCLEOTIDE SEQUENCE [LARGE SCALE GENOMIC DNA]</scope>
    <source>
        <strain evidence="1 2">MD-312</strain>
    </source>
</reference>
<keyword evidence="2" id="KW-1185">Reference proteome</keyword>
<dbReference type="OrthoDB" id="3171948at2759"/>
<evidence type="ECO:0000313" key="2">
    <source>
        <dbReference type="Proteomes" id="UP000053820"/>
    </source>
</evidence>
<evidence type="ECO:0008006" key="3">
    <source>
        <dbReference type="Google" id="ProtNLM"/>
    </source>
</evidence>
<name>A0A0C9VNR2_9AGAM</name>
<evidence type="ECO:0000313" key="1">
    <source>
        <dbReference type="EMBL" id="KIJ59290.1"/>
    </source>
</evidence>
<accession>A0A0C9VNR2</accession>